<organism evidence="1 2">
    <name type="scientific">Dryococelus australis</name>
    <dbReference type="NCBI Taxonomy" id="614101"/>
    <lineage>
        <taxon>Eukaryota</taxon>
        <taxon>Metazoa</taxon>
        <taxon>Ecdysozoa</taxon>
        <taxon>Arthropoda</taxon>
        <taxon>Hexapoda</taxon>
        <taxon>Insecta</taxon>
        <taxon>Pterygota</taxon>
        <taxon>Neoptera</taxon>
        <taxon>Polyneoptera</taxon>
        <taxon>Phasmatodea</taxon>
        <taxon>Verophasmatodea</taxon>
        <taxon>Anareolatae</taxon>
        <taxon>Phasmatidae</taxon>
        <taxon>Eurycanthinae</taxon>
        <taxon>Dryococelus</taxon>
    </lineage>
</organism>
<sequence length="117" mass="13472">MMVVEELMERDWGNRTTCCELIFANVPAHAVARNFDYWAGIDPRQLHEGPLHTPLVTVWCAIGRVTAARYVHILRAFLEPYLAQVAIPDVWFQPKMALPLTHNEGLNGGFERIFPRW</sequence>
<reference evidence="1 2" key="1">
    <citation type="submission" date="2023-02" db="EMBL/GenBank/DDBJ databases">
        <title>LHISI_Scaffold_Assembly.</title>
        <authorList>
            <person name="Stuart O.P."/>
            <person name="Cleave R."/>
            <person name="Magrath M.J.L."/>
            <person name="Mikheyev A.S."/>
        </authorList>
    </citation>
    <scope>NUCLEOTIDE SEQUENCE [LARGE SCALE GENOMIC DNA]</scope>
    <source>
        <strain evidence="1">Daus_M_001</strain>
        <tissue evidence="1">Leg muscle</tissue>
    </source>
</reference>
<proteinExistence type="predicted"/>
<protein>
    <submittedName>
        <fullName evidence="1">Uncharacterized protein</fullName>
    </submittedName>
</protein>
<dbReference type="Proteomes" id="UP001159363">
    <property type="component" value="Chromosome 4"/>
</dbReference>
<gene>
    <name evidence="1" type="ORF">PR048_015438</name>
</gene>
<name>A0ABQ9HH20_9NEOP</name>
<evidence type="ECO:0000313" key="2">
    <source>
        <dbReference type="Proteomes" id="UP001159363"/>
    </source>
</evidence>
<comment type="caution">
    <text evidence="1">The sequence shown here is derived from an EMBL/GenBank/DDBJ whole genome shotgun (WGS) entry which is preliminary data.</text>
</comment>
<keyword evidence="2" id="KW-1185">Reference proteome</keyword>
<accession>A0ABQ9HH20</accession>
<dbReference type="EMBL" id="JARBHB010000005">
    <property type="protein sequence ID" value="KAJ8883594.1"/>
    <property type="molecule type" value="Genomic_DNA"/>
</dbReference>
<evidence type="ECO:0000313" key="1">
    <source>
        <dbReference type="EMBL" id="KAJ8883594.1"/>
    </source>
</evidence>